<accession>A0A2G1DLV5</accession>
<keyword evidence="1" id="KW-0145">Chemotaxis</keyword>
<evidence type="ECO:0000313" key="8">
    <source>
        <dbReference type="Proteomes" id="UP000221222"/>
    </source>
</evidence>
<evidence type="ECO:0000259" key="5">
    <source>
        <dbReference type="PROSITE" id="PS50111"/>
    </source>
</evidence>
<feature type="domain" description="Methyl-accepting transducer" evidence="5">
    <location>
        <begin position="213"/>
        <end position="438"/>
    </location>
</feature>
<dbReference type="Gene3D" id="1.10.287.950">
    <property type="entry name" value="Methyl-accepting chemotaxis protein"/>
    <property type="match status" value="1"/>
</dbReference>
<evidence type="ECO:0000313" key="6">
    <source>
        <dbReference type="EMBL" id="AXX92222.1"/>
    </source>
</evidence>
<organism evidence="7 8">
    <name type="scientific">Malaciobacter molluscorum LMG 25693</name>
    <dbReference type="NCBI Taxonomy" id="870501"/>
    <lineage>
        <taxon>Bacteria</taxon>
        <taxon>Pseudomonadati</taxon>
        <taxon>Campylobacterota</taxon>
        <taxon>Epsilonproteobacteria</taxon>
        <taxon>Campylobacterales</taxon>
        <taxon>Arcobacteraceae</taxon>
        <taxon>Malaciobacter</taxon>
    </lineage>
</organism>
<dbReference type="EMBL" id="CP032098">
    <property type="protein sequence ID" value="AXX92222.1"/>
    <property type="molecule type" value="Genomic_DNA"/>
</dbReference>
<feature type="transmembrane region" description="Helical" evidence="4">
    <location>
        <begin position="7"/>
        <end position="27"/>
    </location>
</feature>
<dbReference type="RefSeq" id="WP_099341266.1">
    <property type="nucleotide sequence ID" value="NZ_CP032098.1"/>
</dbReference>
<gene>
    <name evidence="6" type="ORF">AMOL_1241</name>
    <name evidence="7" type="ORF">CPU12_01330</name>
</gene>
<evidence type="ECO:0000256" key="2">
    <source>
        <dbReference type="ARBA" id="ARBA00029447"/>
    </source>
</evidence>
<protein>
    <submittedName>
        <fullName evidence="7">Chemotaxis protein</fullName>
    </submittedName>
    <submittedName>
        <fullName evidence="6">MCP-domain signal transduction protein</fullName>
    </submittedName>
</protein>
<dbReference type="Proteomes" id="UP000221222">
    <property type="component" value="Unassembled WGS sequence"/>
</dbReference>
<dbReference type="SUPFAM" id="SSF58104">
    <property type="entry name" value="Methyl-accepting chemotaxis protein (MCP) signaling domain"/>
    <property type="match status" value="1"/>
</dbReference>
<keyword evidence="8" id="KW-1185">Reference proteome</keyword>
<dbReference type="InterPro" id="IPR004089">
    <property type="entry name" value="MCPsignal_dom"/>
</dbReference>
<comment type="similarity">
    <text evidence="2">Belongs to the methyl-accepting chemotaxis (MCP) protein family.</text>
</comment>
<keyword evidence="4" id="KW-0812">Transmembrane</keyword>
<dbReference type="InterPro" id="IPR051310">
    <property type="entry name" value="MCP_chemotaxis"/>
</dbReference>
<evidence type="ECO:0000256" key="4">
    <source>
        <dbReference type="SAM" id="Phobius"/>
    </source>
</evidence>
<dbReference type="EMBL" id="NXFY01000001">
    <property type="protein sequence ID" value="PHO19450.1"/>
    <property type="molecule type" value="Genomic_DNA"/>
</dbReference>
<dbReference type="PANTHER" id="PTHR43531">
    <property type="entry name" value="PROTEIN ICFG"/>
    <property type="match status" value="1"/>
</dbReference>
<keyword evidence="3" id="KW-0807">Transducer</keyword>
<dbReference type="GO" id="GO:0006935">
    <property type="term" value="P:chemotaxis"/>
    <property type="evidence" value="ECO:0007669"/>
    <property type="project" value="UniProtKB-KW"/>
</dbReference>
<evidence type="ECO:0000313" key="7">
    <source>
        <dbReference type="EMBL" id="PHO19450.1"/>
    </source>
</evidence>
<dbReference type="PROSITE" id="PS50111">
    <property type="entry name" value="CHEMOTAXIS_TRANSDUC_2"/>
    <property type="match status" value="1"/>
</dbReference>
<keyword evidence="4" id="KW-0472">Membrane</keyword>
<dbReference type="Pfam" id="PF00015">
    <property type="entry name" value="MCPsignal"/>
    <property type="match status" value="1"/>
</dbReference>
<reference evidence="6 9" key="2">
    <citation type="submission" date="2018-08" db="EMBL/GenBank/DDBJ databases">
        <title>Complete genome of the Arcobacter molluscorum type strain LMG 25693.</title>
        <authorList>
            <person name="Miller W.G."/>
            <person name="Yee E."/>
            <person name="Bono J.L."/>
        </authorList>
    </citation>
    <scope>NUCLEOTIDE SEQUENCE [LARGE SCALE GENOMIC DNA]</scope>
    <source>
        <strain evidence="6 9">CECT 7696</strain>
    </source>
</reference>
<evidence type="ECO:0000313" key="9">
    <source>
        <dbReference type="Proteomes" id="UP000262712"/>
    </source>
</evidence>
<evidence type="ECO:0000256" key="1">
    <source>
        <dbReference type="ARBA" id="ARBA00022500"/>
    </source>
</evidence>
<sequence length="461" mass="51633">MINFKSLYFRMTLIHLIGIILLPINAIFFTEEYLALIIQIIIAIALIFHELDERKNGNNLSKELIKFLKNMDKKDVTFKINTVMSSEYSEIKNIIEEREKLLLEKEAKEHTLIKEAKEVMQKVKKGTYSEIITSQTSNKVIEELKKTVNDMIKDTKINYSIINTVLEKYINYDYRNDLILNKITNNSELSILVSAINKLKEAITQMLLENKTTGINLQTSSKALLTNVDKLNISSIESINSLKNTTSVLEKVTINVSEISEQTTSMSRLANTVVLSSKDGEKLANDTNIAMDEINTQIKAINESISIIDQIAFQTNILSLNAAVEAATAGEAGKGFAVVAQEVRNLANKSTKAANKIKNLVASATQKANEGKIIANNMIEGYSNLNTDITKTIKIINNVANISEDQRIEIIEINKAISILEQQIKSNNEVSIQTNDIAIKTLDIADTIVEKVNEKEFENKN</sequence>
<dbReference type="Proteomes" id="UP000262712">
    <property type="component" value="Chromosome"/>
</dbReference>
<dbReference type="AlphaFoldDB" id="A0A2G1DLV5"/>
<dbReference type="GO" id="GO:0005886">
    <property type="term" value="C:plasma membrane"/>
    <property type="evidence" value="ECO:0007669"/>
    <property type="project" value="TreeGrafter"/>
</dbReference>
<dbReference type="SMART" id="SM00283">
    <property type="entry name" value="MA"/>
    <property type="match status" value="1"/>
</dbReference>
<dbReference type="PANTHER" id="PTHR43531:SF11">
    <property type="entry name" value="METHYL-ACCEPTING CHEMOTAXIS PROTEIN 3"/>
    <property type="match status" value="1"/>
</dbReference>
<proteinExistence type="inferred from homology"/>
<dbReference type="KEGG" id="amol:AMOL_1241"/>
<evidence type="ECO:0000256" key="3">
    <source>
        <dbReference type="PROSITE-ProRule" id="PRU00284"/>
    </source>
</evidence>
<keyword evidence="4" id="KW-1133">Transmembrane helix</keyword>
<reference evidence="7 8" key="1">
    <citation type="submission" date="2017-09" db="EMBL/GenBank/DDBJ databases">
        <title>Arcobacter canalis sp. nov., a new species isolated from a water canal contaminated with urban sewage.</title>
        <authorList>
            <person name="Perez-Cataluna A."/>
            <person name="Salas-Masso N."/>
            <person name="Figueras M.J."/>
        </authorList>
    </citation>
    <scope>NUCLEOTIDE SEQUENCE [LARGE SCALE GENOMIC DNA]</scope>
    <source>
        <strain evidence="7 8">F98-3</strain>
    </source>
</reference>
<name>A0A2G1DLV5_9BACT</name>
<dbReference type="GO" id="GO:0007165">
    <property type="term" value="P:signal transduction"/>
    <property type="evidence" value="ECO:0007669"/>
    <property type="project" value="UniProtKB-KW"/>
</dbReference>
<dbReference type="GO" id="GO:0004888">
    <property type="term" value="F:transmembrane signaling receptor activity"/>
    <property type="evidence" value="ECO:0007669"/>
    <property type="project" value="TreeGrafter"/>
</dbReference>